<dbReference type="GO" id="GO:0030313">
    <property type="term" value="C:cell envelope"/>
    <property type="evidence" value="ECO:0007669"/>
    <property type="project" value="UniProtKB-SubCell"/>
</dbReference>
<dbReference type="AlphaFoldDB" id="X0USA3"/>
<dbReference type="InterPro" id="IPR050465">
    <property type="entry name" value="UPF0194_transport"/>
</dbReference>
<dbReference type="PANTHER" id="PTHR32347:SF23">
    <property type="entry name" value="BLL5650 PROTEIN"/>
    <property type="match status" value="1"/>
</dbReference>
<feature type="domain" description="CzcB-like C-terminal circularly permuted SH3-like" evidence="4">
    <location>
        <begin position="208"/>
        <end position="257"/>
    </location>
</feature>
<evidence type="ECO:0000259" key="4">
    <source>
        <dbReference type="Pfam" id="PF25975"/>
    </source>
</evidence>
<dbReference type="InterPro" id="IPR058636">
    <property type="entry name" value="Beta-barrel_YknX"/>
</dbReference>
<protein>
    <submittedName>
        <fullName evidence="6">Uncharacterized protein</fullName>
    </submittedName>
</protein>
<proteinExistence type="predicted"/>
<feature type="non-terminal residue" evidence="6">
    <location>
        <position position="1"/>
    </location>
</feature>
<reference evidence="6" key="1">
    <citation type="journal article" date="2014" name="Front. Microbiol.">
        <title>High frequency of phylogenetically diverse reductive dehalogenase-homologous genes in deep subseafloor sedimentary metagenomes.</title>
        <authorList>
            <person name="Kawai M."/>
            <person name="Futagami T."/>
            <person name="Toyoda A."/>
            <person name="Takaki Y."/>
            <person name="Nishi S."/>
            <person name="Hori S."/>
            <person name="Arai W."/>
            <person name="Tsubouchi T."/>
            <person name="Morono Y."/>
            <person name="Uchiyama I."/>
            <person name="Ito T."/>
            <person name="Fujiyama A."/>
            <person name="Inagaki F."/>
            <person name="Takami H."/>
        </authorList>
    </citation>
    <scope>NUCLEOTIDE SEQUENCE</scope>
    <source>
        <strain evidence="6">Expedition CK06-06</strain>
    </source>
</reference>
<comment type="caution">
    <text evidence="6">The sequence shown here is derived from an EMBL/GenBank/DDBJ whole genome shotgun (WGS) entry which is preliminary data.</text>
</comment>
<comment type="subcellular location">
    <subcellularLocation>
        <location evidence="1">Cell envelope</location>
    </subcellularLocation>
</comment>
<dbReference type="Gene3D" id="2.40.30.170">
    <property type="match status" value="1"/>
</dbReference>
<accession>X0USA3</accession>
<feature type="domain" description="YknX-like beta-barrel" evidence="5">
    <location>
        <begin position="121"/>
        <end position="199"/>
    </location>
</feature>
<sequence>NLDLLKNFTNKRQIAELKSDVSQSEMALERTNRKAKADVIQAEANLRATQSEYKRQQDKLGKLEEQIVKTKIYAPSDGQVIYATSAQGHRWRGNDEPLDEGRDVREREELIYLPTTSSVNAEVNIHESNMDKVSLKMPVMVTVDALPGKVFTGYVAKIAPLPDPTSVWLNPDLKVYNTDIFLDKNDEILRTGMSCKAEIIIEQYDDAIYVPVQAVLRVKGSPTVYVVKGKTYEPCKVRIGLDNNRMVHITSGLKEGEFVLLAPPLAE</sequence>
<feature type="coiled-coil region" evidence="3">
    <location>
        <begin position="14"/>
        <end position="66"/>
    </location>
</feature>
<dbReference type="Gene3D" id="2.40.420.20">
    <property type="match status" value="1"/>
</dbReference>
<evidence type="ECO:0000259" key="5">
    <source>
        <dbReference type="Pfam" id="PF25990"/>
    </source>
</evidence>
<dbReference type="Pfam" id="PF25975">
    <property type="entry name" value="CzcB_C"/>
    <property type="match status" value="1"/>
</dbReference>
<dbReference type="PANTHER" id="PTHR32347">
    <property type="entry name" value="EFFLUX SYSTEM COMPONENT YKNX-RELATED"/>
    <property type="match status" value="1"/>
</dbReference>
<organism evidence="6">
    <name type="scientific">marine sediment metagenome</name>
    <dbReference type="NCBI Taxonomy" id="412755"/>
    <lineage>
        <taxon>unclassified sequences</taxon>
        <taxon>metagenomes</taxon>
        <taxon>ecological metagenomes</taxon>
    </lineage>
</organism>
<evidence type="ECO:0000256" key="1">
    <source>
        <dbReference type="ARBA" id="ARBA00004196"/>
    </source>
</evidence>
<dbReference type="Pfam" id="PF25990">
    <property type="entry name" value="Beta-barrel_YknX"/>
    <property type="match status" value="1"/>
</dbReference>
<evidence type="ECO:0000256" key="2">
    <source>
        <dbReference type="ARBA" id="ARBA00023054"/>
    </source>
</evidence>
<dbReference type="InterPro" id="IPR058649">
    <property type="entry name" value="CzcB_C"/>
</dbReference>
<evidence type="ECO:0000313" key="6">
    <source>
        <dbReference type="EMBL" id="GAG03173.1"/>
    </source>
</evidence>
<keyword evidence="2 3" id="KW-0175">Coiled coil</keyword>
<name>X0USA3_9ZZZZ</name>
<evidence type="ECO:0000256" key="3">
    <source>
        <dbReference type="SAM" id="Coils"/>
    </source>
</evidence>
<feature type="non-terminal residue" evidence="6">
    <location>
        <position position="267"/>
    </location>
</feature>
<gene>
    <name evidence="6" type="ORF">S01H1_40081</name>
</gene>
<dbReference type="EMBL" id="BARS01025353">
    <property type="protein sequence ID" value="GAG03173.1"/>
    <property type="molecule type" value="Genomic_DNA"/>
</dbReference>